<keyword evidence="18" id="KW-1185">Reference proteome</keyword>
<comment type="similarity">
    <text evidence="4 12">Belongs to the GMC oxidoreductase family.</text>
</comment>
<evidence type="ECO:0000256" key="3">
    <source>
        <dbReference type="ARBA" id="ARBA00004370"/>
    </source>
</evidence>
<evidence type="ECO:0000256" key="13">
    <source>
        <dbReference type="PIRSR" id="PIRSR028937-1"/>
    </source>
</evidence>
<protein>
    <recommendedName>
        <fullName evidence="5 12">Long-chain-alcohol oxidase</fullName>
        <ecNumber evidence="5 12">1.1.3.20</ecNumber>
    </recommendedName>
</protein>
<dbReference type="EC" id="1.1.3.20" evidence="5 12"/>
<evidence type="ECO:0000256" key="12">
    <source>
        <dbReference type="PIRNR" id="PIRNR028937"/>
    </source>
</evidence>
<feature type="domain" description="Glucose-methanol-choline oxidoreductase C-terminal" evidence="16">
    <location>
        <begin position="575"/>
        <end position="722"/>
    </location>
</feature>
<dbReference type="PANTHER" id="PTHR46056">
    <property type="entry name" value="LONG-CHAIN-ALCOHOL OXIDASE"/>
    <property type="match status" value="1"/>
</dbReference>
<evidence type="ECO:0000256" key="4">
    <source>
        <dbReference type="ARBA" id="ARBA00010790"/>
    </source>
</evidence>
<dbReference type="OMA" id="RNVKGCW"/>
<evidence type="ECO:0000256" key="5">
    <source>
        <dbReference type="ARBA" id="ARBA00013125"/>
    </source>
</evidence>
<proteinExistence type="inferred from homology"/>
<dbReference type="SUPFAM" id="SSF51905">
    <property type="entry name" value="FAD/NAD(P)-binding domain"/>
    <property type="match status" value="1"/>
</dbReference>
<evidence type="ECO:0000313" key="17">
    <source>
        <dbReference type="EMBL" id="EPE27606.1"/>
    </source>
</evidence>
<evidence type="ECO:0000259" key="16">
    <source>
        <dbReference type="Pfam" id="PF05199"/>
    </source>
</evidence>
<dbReference type="PIRSF" id="PIRSF028937">
    <property type="entry name" value="Lg_Ch_AO"/>
    <property type="match status" value="1"/>
</dbReference>
<evidence type="ECO:0000256" key="11">
    <source>
        <dbReference type="ARBA" id="ARBA00023136"/>
    </source>
</evidence>
<keyword evidence="9" id="KW-1133">Transmembrane helix</keyword>
<comment type="subcellular location">
    <subcellularLocation>
        <location evidence="3">Membrane</location>
    </subcellularLocation>
</comment>
<dbReference type="Pfam" id="PF00890">
    <property type="entry name" value="FAD_binding_2"/>
    <property type="match status" value="1"/>
</dbReference>
<feature type="active site" description="Proton acceptor" evidence="13">
    <location>
        <position position="670"/>
    </location>
</feature>
<dbReference type="EMBL" id="KE145369">
    <property type="protein sequence ID" value="EPE27606.1"/>
    <property type="molecule type" value="Genomic_DNA"/>
</dbReference>
<gene>
    <name evidence="17" type="ORF">GLAREA_04397</name>
</gene>
<reference evidence="17 18" key="1">
    <citation type="journal article" date="2013" name="BMC Genomics">
        <title>Genomics-driven discovery of the pneumocandin biosynthetic gene cluster in the fungus Glarea lozoyensis.</title>
        <authorList>
            <person name="Chen L."/>
            <person name="Yue Q."/>
            <person name="Zhang X."/>
            <person name="Xiang M."/>
            <person name="Wang C."/>
            <person name="Li S."/>
            <person name="Che Y."/>
            <person name="Ortiz-Lopez F.J."/>
            <person name="Bills G.F."/>
            <person name="Liu X."/>
            <person name="An Z."/>
        </authorList>
    </citation>
    <scope>NUCLEOTIDE SEQUENCE [LARGE SCALE GENOMIC DNA]</scope>
    <source>
        <strain evidence="18">ATCC 20868 / MF5171</strain>
    </source>
</reference>
<feature type="domain" description="FAD-dependent oxidoreductase 2 FAD-binding" evidence="15">
    <location>
        <begin position="220"/>
        <end position="251"/>
    </location>
</feature>
<dbReference type="Pfam" id="PF00732">
    <property type="entry name" value="GMC_oxred_N"/>
    <property type="match status" value="1"/>
</dbReference>
<dbReference type="eggNOG" id="ENOG502QSD8">
    <property type="taxonomic scope" value="Eukaryota"/>
</dbReference>
<evidence type="ECO:0000256" key="1">
    <source>
        <dbReference type="ARBA" id="ARBA00000920"/>
    </source>
</evidence>
<organism evidence="17 18">
    <name type="scientific">Glarea lozoyensis (strain ATCC 20868 / MF5171)</name>
    <dbReference type="NCBI Taxonomy" id="1116229"/>
    <lineage>
        <taxon>Eukaryota</taxon>
        <taxon>Fungi</taxon>
        <taxon>Dikarya</taxon>
        <taxon>Ascomycota</taxon>
        <taxon>Pezizomycotina</taxon>
        <taxon>Leotiomycetes</taxon>
        <taxon>Helotiales</taxon>
        <taxon>Helotiaceae</taxon>
        <taxon>Glarea</taxon>
    </lineage>
</organism>
<dbReference type="GO" id="GO:0016020">
    <property type="term" value="C:membrane"/>
    <property type="evidence" value="ECO:0007669"/>
    <property type="project" value="UniProtKB-SubCell"/>
</dbReference>
<evidence type="ECO:0000256" key="7">
    <source>
        <dbReference type="ARBA" id="ARBA00022692"/>
    </source>
</evidence>
<keyword evidence="11" id="KW-0472">Membrane</keyword>
<comment type="function">
    <text evidence="2">Long-chain fatty alcohol oxidase involved in the omega-oxidation pathway of lipid degradation.</text>
</comment>
<evidence type="ECO:0000256" key="10">
    <source>
        <dbReference type="ARBA" id="ARBA00023002"/>
    </source>
</evidence>
<dbReference type="InterPro" id="IPR000172">
    <property type="entry name" value="GMC_OxRdtase_N"/>
</dbReference>
<evidence type="ECO:0000256" key="2">
    <source>
        <dbReference type="ARBA" id="ARBA00003842"/>
    </source>
</evidence>
<accession>S3D6C1</accession>
<dbReference type="Proteomes" id="UP000016922">
    <property type="component" value="Unassembled WGS sequence"/>
</dbReference>
<dbReference type="GO" id="GO:0046577">
    <property type="term" value="F:long-chain-alcohol oxidase activity"/>
    <property type="evidence" value="ECO:0007669"/>
    <property type="project" value="UniProtKB-EC"/>
</dbReference>
<dbReference type="GO" id="GO:0050660">
    <property type="term" value="F:flavin adenine dinucleotide binding"/>
    <property type="evidence" value="ECO:0007669"/>
    <property type="project" value="InterPro"/>
</dbReference>
<keyword evidence="8" id="KW-0274">FAD</keyword>
<evidence type="ECO:0000256" key="8">
    <source>
        <dbReference type="ARBA" id="ARBA00022827"/>
    </source>
</evidence>
<dbReference type="PANTHER" id="PTHR46056:SF12">
    <property type="entry name" value="LONG-CHAIN-ALCOHOL OXIDASE"/>
    <property type="match status" value="1"/>
</dbReference>
<evidence type="ECO:0000313" key="18">
    <source>
        <dbReference type="Proteomes" id="UP000016922"/>
    </source>
</evidence>
<evidence type="ECO:0000256" key="6">
    <source>
        <dbReference type="ARBA" id="ARBA00022630"/>
    </source>
</evidence>
<dbReference type="InterPro" id="IPR012400">
    <property type="entry name" value="Long_Oxdase"/>
</dbReference>
<dbReference type="HOGENOM" id="CLU_008878_3_1_1"/>
<comment type="catalytic activity">
    <reaction evidence="1 12">
        <text>a long-chain primary fatty alcohol + O2 = a long-chain fatty aldehyde + H2O2</text>
        <dbReference type="Rhea" id="RHEA:22756"/>
        <dbReference type="ChEBI" id="CHEBI:15379"/>
        <dbReference type="ChEBI" id="CHEBI:16240"/>
        <dbReference type="ChEBI" id="CHEBI:17176"/>
        <dbReference type="ChEBI" id="CHEBI:77396"/>
        <dbReference type="EC" id="1.1.3.20"/>
    </reaction>
</comment>
<keyword evidence="6" id="KW-0285">Flavoprotein</keyword>
<evidence type="ECO:0000259" key="14">
    <source>
        <dbReference type="Pfam" id="PF00732"/>
    </source>
</evidence>
<dbReference type="GeneID" id="19463452"/>
<dbReference type="InterPro" id="IPR003953">
    <property type="entry name" value="FAD-dep_OxRdtase_2_FAD-bd"/>
</dbReference>
<dbReference type="RefSeq" id="XP_008084965.1">
    <property type="nucleotide sequence ID" value="XM_008086774.1"/>
</dbReference>
<name>S3D6C1_GLAL2</name>
<dbReference type="InterPro" id="IPR036188">
    <property type="entry name" value="FAD/NAD-bd_sf"/>
</dbReference>
<evidence type="ECO:0000256" key="9">
    <source>
        <dbReference type="ARBA" id="ARBA00022989"/>
    </source>
</evidence>
<dbReference type="Gene3D" id="3.50.50.60">
    <property type="entry name" value="FAD/NAD(P)-binding domain"/>
    <property type="match status" value="2"/>
</dbReference>
<dbReference type="InterPro" id="IPR007867">
    <property type="entry name" value="GMC_OxRtase_C"/>
</dbReference>
<evidence type="ECO:0000259" key="15">
    <source>
        <dbReference type="Pfam" id="PF00890"/>
    </source>
</evidence>
<keyword evidence="7" id="KW-0812">Transmembrane</keyword>
<sequence>MAAAEGPPLPIEVTDENVANPFSDTQWTTLMSIMDTIIPSIQNDSSTDQNAHKSFSAEEFNTAVNSLRDILEKEHDIKIYEEYLNRKASDESKFQNTLKHAFGKLLPESARKGMAFILSTLDTRVGSMLLTGYTTSFHDQPIHIREAILESWRVSYLPTLNLVYKQMMVIAKNVWLNTSPSFRELVGIPGGPDHVKLEKPFENDFLQFNSGTAPEIVETDVVIVGSGCGGGVCAKNIAEAGHRVLVVDKAYHIPAAQLPLSEQNGLRKLFEGGAMLTSDDGSIAVAAGSAWGGGGTINWSASLQPQEFVRREWSQDKGLEVFESAEFQDCLDTVCKHMGVSSDHIRHNHANNNLLEGSRKLGFSAKAVPQNTGGKEHYCGHCTLGCGSSEKQGPAVAWLPDAVRAGAQMVEGFRVDHVIFDEDDPTKATGVKGLWTARDDTGEFDSEGRTTREVIVKAKKVIISSGTLWSPIILQNSGLRNYHIGRNLHLHPVNMLSAIFPTSTRPWEGGILTSVCTTFENLDGLGHGAKLETTVMLPSMFLVGFPWYSGLQFKRNALKFRNMNGFISIARDRDTGRVYPDPTTGTPRVKYTPSVFDRKHILEGVIGLAKIAYIQGAVEIHPFTSAGRPFIRDPNANPGAGITDPHFQNWIKEFREGGNKPPATSFSSAHQMGTCRMSRTEAEGVVDDKGRVWGCKGLYVADASVFPSASGVNPMVTNMAVAEWISRGVVGEMGKVEV</sequence>
<dbReference type="KEGG" id="glz:GLAREA_04397"/>
<feature type="domain" description="Glucose-methanol-choline oxidoreductase N-terminal" evidence="14">
    <location>
        <begin position="268"/>
        <end position="493"/>
    </location>
</feature>
<dbReference type="AlphaFoldDB" id="S3D6C1"/>
<dbReference type="Pfam" id="PF05199">
    <property type="entry name" value="GMC_oxred_C"/>
    <property type="match status" value="1"/>
</dbReference>
<dbReference type="OrthoDB" id="269227at2759"/>
<keyword evidence="10 12" id="KW-0560">Oxidoreductase</keyword>